<sequence>MENFELEEATEGGSVYIYYQRRRSHSCGVLAIVAYENSNESTACSHLTLAQ</sequence>
<dbReference type="Proteomes" id="UP000011761">
    <property type="component" value="Unassembled WGS sequence"/>
</dbReference>
<dbReference type="KEGG" id="bcom:BAUCODRAFT_29440"/>
<dbReference type="EMBL" id="KB445550">
    <property type="protein sequence ID" value="EMD01059.1"/>
    <property type="molecule type" value="Genomic_DNA"/>
</dbReference>
<keyword evidence="2" id="KW-1185">Reference proteome</keyword>
<organism evidence="1 2">
    <name type="scientific">Baudoinia panamericana (strain UAMH 10762)</name>
    <name type="common">Angels' share fungus</name>
    <name type="synonym">Baudoinia compniacensis (strain UAMH 10762)</name>
    <dbReference type="NCBI Taxonomy" id="717646"/>
    <lineage>
        <taxon>Eukaryota</taxon>
        <taxon>Fungi</taxon>
        <taxon>Dikarya</taxon>
        <taxon>Ascomycota</taxon>
        <taxon>Pezizomycotina</taxon>
        <taxon>Dothideomycetes</taxon>
        <taxon>Dothideomycetidae</taxon>
        <taxon>Mycosphaerellales</taxon>
        <taxon>Teratosphaeriaceae</taxon>
        <taxon>Baudoinia</taxon>
    </lineage>
</organism>
<dbReference type="AlphaFoldDB" id="M2NA27"/>
<accession>M2NA27</accession>
<gene>
    <name evidence="1" type="ORF">BAUCODRAFT_29440</name>
</gene>
<name>M2NA27_BAUPA</name>
<dbReference type="GeneID" id="19110936"/>
<reference evidence="1 2" key="1">
    <citation type="journal article" date="2012" name="PLoS Pathog.">
        <title>Diverse lifestyles and strategies of plant pathogenesis encoded in the genomes of eighteen Dothideomycetes fungi.</title>
        <authorList>
            <person name="Ohm R.A."/>
            <person name="Feau N."/>
            <person name="Henrissat B."/>
            <person name="Schoch C.L."/>
            <person name="Horwitz B.A."/>
            <person name="Barry K.W."/>
            <person name="Condon B.J."/>
            <person name="Copeland A.C."/>
            <person name="Dhillon B."/>
            <person name="Glaser F."/>
            <person name="Hesse C.N."/>
            <person name="Kosti I."/>
            <person name="LaButti K."/>
            <person name="Lindquist E.A."/>
            <person name="Lucas S."/>
            <person name="Salamov A.A."/>
            <person name="Bradshaw R.E."/>
            <person name="Ciuffetti L."/>
            <person name="Hamelin R.C."/>
            <person name="Kema G.H.J."/>
            <person name="Lawrence C."/>
            <person name="Scott J.A."/>
            <person name="Spatafora J.W."/>
            <person name="Turgeon B.G."/>
            <person name="de Wit P.J.G.M."/>
            <person name="Zhong S."/>
            <person name="Goodwin S.B."/>
            <person name="Grigoriev I.V."/>
        </authorList>
    </citation>
    <scope>NUCLEOTIDE SEQUENCE [LARGE SCALE GENOMIC DNA]</scope>
    <source>
        <strain evidence="1 2">UAMH 10762</strain>
    </source>
</reference>
<dbReference type="RefSeq" id="XP_007672243.1">
    <property type="nucleotide sequence ID" value="XM_007674053.1"/>
</dbReference>
<dbReference type="HOGENOM" id="CLU_3105968_0_0_1"/>
<proteinExistence type="predicted"/>
<evidence type="ECO:0000313" key="2">
    <source>
        <dbReference type="Proteomes" id="UP000011761"/>
    </source>
</evidence>
<protein>
    <submittedName>
        <fullName evidence="1">Uncharacterized protein</fullName>
    </submittedName>
</protein>
<evidence type="ECO:0000313" key="1">
    <source>
        <dbReference type="EMBL" id="EMD01059.1"/>
    </source>
</evidence>